<feature type="transmembrane region" description="Helical" evidence="6">
    <location>
        <begin position="149"/>
        <end position="175"/>
    </location>
</feature>
<sequence>MPSVDLSWLMIVAGALVGISVGLTGMGGGALMTPIMVLVFGVNPTAAVGSDLAASVAMKPVGAYVHHKAGTVRWDIVKWLLPTAVPAGFAGAWLISLFGEGEEVQHRLELAIGAALLLALAGMVARSMLTRRRNALPSTEPTRLKPVPTLIVGLVGGLVVGVTSVGSGSLIIVMLMLTHPRLRAQELVGTDLVQAIPLVASAALGHLLFGDAKIALVGTVLLGAIPGIYLGAKLATRTRDDVLTWILATLLLGSALSLWGAPGPVILIACGALVAFASFRMFAVPALRRRREAAGAGAAKASGHTATDPDADADPERSEPTTRR</sequence>
<feature type="transmembrane region" description="Helical" evidence="6">
    <location>
        <begin position="6"/>
        <end position="23"/>
    </location>
</feature>
<keyword evidence="4 6" id="KW-1133">Transmembrane helix</keyword>
<comment type="subcellular location">
    <subcellularLocation>
        <location evidence="6">Cell membrane</location>
        <topology evidence="6">Multi-pass membrane protein</topology>
    </subcellularLocation>
    <subcellularLocation>
        <location evidence="1">Membrane</location>
        <topology evidence="1">Multi-pass membrane protein</topology>
    </subcellularLocation>
</comment>
<evidence type="ECO:0000313" key="9">
    <source>
        <dbReference type="Proteomes" id="UP001183414"/>
    </source>
</evidence>
<dbReference type="InterPro" id="IPR002781">
    <property type="entry name" value="TM_pro_TauE-like"/>
</dbReference>
<feature type="transmembrane region" description="Helical" evidence="6">
    <location>
        <begin position="76"/>
        <end position="98"/>
    </location>
</feature>
<dbReference type="EMBL" id="JAVREQ010000003">
    <property type="protein sequence ID" value="MDT0378296.1"/>
    <property type="molecule type" value="Genomic_DNA"/>
</dbReference>
<keyword evidence="5 6" id="KW-0472">Membrane</keyword>
<evidence type="ECO:0000256" key="5">
    <source>
        <dbReference type="ARBA" id="ARBA00023136"/>
    </source>
</evidence>
<reference evidence="9" key="1">
    <citation type="submission" date="2023-07" db="EMBL/GenBank/DDBJ databases">
        <title>30 novel species of actinomycetes from the DSMZ collection.</title>
        <authorList>
            <person name="Nouioui I."/>
        </authorList>
    </citation>
    <scope>NUCLEOTIDE SEQUENCE [LARGE SCALE GENOMIC DNA]</scope>
    <source>
        <strain evidence="9">DSM 42041</strain>
    </source>
</reference>
<evidence type="ECO:0000256" key="7">
    <source>
        <dbReference type="SAM" id="MobiDB-lite"/>
    </source>
</evidence>
<comment type="similarity">
    <text evidence="2 6">Belongs to the 4-toluene sulfonate uptake permease (TSUP) (TC 2.A.102) family.</text>
</comment>
<accession>A0ABU2NMU4</accession>
<comment type="caution">
    <text evidence="8">The sequence shown here is derived from an EMBL/GenBank/DDBJ whole genome shotgun (WGS) entry which is preliminary data.</text>
</comment>
<evidence type="ECO:0000256" key="4">
    <source>
        <dbReference type="ARBA" id="ARBA00022989"/>
    </source>
</evidence>
<feature type="compositionally biased region" description="Low complexity" evidence="7">
    <location>
        <begin position="295"/>
        <end position="308"/>
    </location>
</feature>
<keyword evidence="3 6" id="KW-0812">Transmembrane</keyword>
<feature type="compositionally biased region" description="Basic and acidic residues" evidence="7">
    <location>
        <begin position="314"/>
        <end position="324"/>
    </location>
</feature>
<evidence type="ECO:0000256" key="6">
    <source>
        <dbReference type="RuleBase" id="RU363041"/>
    </source>
</evidence>
<name>A0ABU2NMU4_9ACTN</name>
<evidence type="ECO:0000256" key="2">
    <source>
        <dbReference type="ARBA" id="ARBA00009142"/>
    </source>
</evidence>
<dbReference type="PANTHER" id="PTHR43701">
    <property type="entry name" value="MEMBRANE TRANSPORTER PROTEIN MJ0441-RELATED"/>
    <property type="match status" value="1"/>
</dbReference>
<evidence type="ECO:0000256" key="3">
    <source>
        <dbReference type="ARBA" id="ARBA00022692"/>
    </source>
</evidence>
<proteinExistence type="inferred from homology"/>
<keyword evidence="6" id="KW-1003">Cell membrane</keyword>
<evidence type="ECO:0000256" key="1">
    <source>
        <dbReference type="ARBA" id="ARBA00004141"/>
    </source>
</evidence>
<protein>
    <recommendedName>
        <fullName evidence="6">Probable membrane transporter protein</fullName>
    </recommendedName>
</protein>
<feature type="transmembrane region" description="Helical" evidence="6">
    <location>
        <begin position="110"/>
        <end position="129"/>
    </location>
</feature>
<dbReference type="PANTHER" id="PTHR43701:SF2">
    <property type="entry name" value="MEMBRANE TRANSPORTER PROTEIN YJNA-RELATED"/>
    <property type="match status" value="1"/>
</dbReference>
<feature type="transmembrane region" description="Helical" evidence="6">
    <location>
        <begin position="265"/>
        <end position="283"/>
    </location>
</feature>
<keyword evidence="9" id="KW-1185">Reference proteome</keyword>
<feature type="transmembrane region" description="Helical" evidence="6">
    <location>
        <begin position="35"/>
        <end position="56"/>
    </location>
</feature>
<organism evidence="8 9">
    <name type="scientific">Streptomyces hazeniae</name>
    <dbReference type="NCBI Taxonomy" id="3075538"/>
    <lineage>
        <taxon>Bacteria</taxon>
        <taxon>Bacillati</taxon>
        <taxon>Actinomycetota</taxon>
        <taxon>Actinomycetes</taxon>
        <taxon>Kitasatosporales</taxon>
        <taxon>Streptomycetaceae</taxon>
        <taxon>Streptomyces</taxon>
    </lineage>
</organism>
<dbReference type="Pfam" id="PF01925">
    <property type="entry name" value="TauE"/>
    <property type="match status" value="1"/>
</dbReference>
<evidence type="ECO:0000313" key="8">
    <source>
        <dbReference type="EMBL" id="MDT0378296.1"/>
    </source>
</evidence>
<dbReference type="Proteomes" id="UP001183414">
    <property type="component" value="Unassembled WGS sequence"/>
</dbReference>
<feature type="region of interest" description="Disordered" evidence="7">
    <location>
        <begin position="295"/>
        <end position="324"/>
    </location>
</feature>
<dbReference type="InterPro" id="IPR051598">
    <property type="entry name" value="TSUP/Inactive_protease-like"/>
</dbReference>
<feature type="transmembrane region" description="Helical" evidence="6">
    <location>
        <begin position="242"/>
        <end position="259"/>
    </location>
</feature>
<dbReference type="RefSeq" id="WP_311672201.1">
    <property type="nucleotide sequence ID" value="NZ_JAVREQ010000003.1"/>
</dbReference>
<gene>
    <name evidence="8" type="ORF">RM572_05820</name>
</gene>
<feature type="transmembrane region" description="Helical" evidence="6">
    <location>
        <begin position="214"/>
        <end position="230"/>
    </location>
</feature>